<gene>
    <name evidence="2" type="ORF">BOTBODRAFT_578656</name>
</gene>
<dbReference type="Proteomes" id="UP000027195">
    <property type="component" value="Unassembled WGS sequence"/>
</dbReference>
<dbReference type="EMBL" id="KL198023">
    <property type="protein sequence ID" value="KDQ17605.1"/>
    <property type="molecule type" value="Genomic_DNA"/>
</dbReference>
<evidence type="ECO:0000313" key="2">
    <source>
        <dbReference type="EMBL" id="KDQ17605.1"/>
    </source>
</evidence>
<sequence>MGRLRKQTWRPSRCRRRGQRGRRLRGDEQARDGIKLSAQEPPPTNPSRPPREIARPAAPRPPPRKRTLFLSKPTPAKC</sequence>
<protein>
    <submittedName>
        <fullName evidence="2">Uncharacterized protein</fullName>
    </submittedName>
</protein>
<dbReference type="HOGENOM" id="CLU_2621717_0_0_1"/>
<evidence type="ECO:0000256" key="1">
    <source>
        <dbReference type="SAM" id="MobiDB-lite"/>
    </source>
</evidence>
<evidence type="ECO:0000313" key="3">
    <source>
        <dbReference type="Proteomes" id="UP000027195"/>
    </source>
</evidence>
<accession>A0A067MSB9</accession>
<name>A0A067MSB9_BOTB1</name>
<feature type="compositionally biased region" description="Basic and acidic residues" evidence="1">
    <location>
        <begin position="24"/>
        <end position="34"/>
    </location>
</feature>
<feature type="region of interest" description="Disordered" evidence="1">
    <location>
        <begin position="1"/>
        <end position="78"/>
    </location>
</feature>
<dbReference type="InParanoid" id="A0A067MSB9"/>
<reference evidence="3" key="1">
    <citation type="journal article" date="2014" name="Proc. Natl. Acad. Sci. U.S.A.">
        <title>Extensive sampling of basidiomycete genomes demonstrates inadequacy of the white-rot/brown-rot paradigm for wood decay fungi.</title>
        <authorList>
            <person name="Riley R."/>
            <person name="Salamov A.A."/>
            <person name="Brown D.W."/>
            <person name="Nagy L.G."/>
            <person name="Floudas D."/>
            <person name="Held B.W."/>
            <person name="Levasseur A."/>
            <person name="Lombard V."/>
            <person name="Morin E."/>
            <person name="Otillar R."/>
            <person name="Lindquist E.A."/>
            <person name="Sun H."/>
            <person name="LaButti K.M."/>
            <person name="Schmutz J."/>
            <person name="Jabbour D."/>
            <person name="Luo H."/>
            <person name="Baker S.E."/>
            <person name="Pisabarro A.G."/>
            <person name="Walton J.D."/>
            <person name="Blanchette R.A."/>
            <person name="Henrissat B."/>
            <person name="Martin F."/>
            <person name="Cullen D."/>
            <person name="Hibbett D.S."/>
            <person name="Grigoriev I.V."/>
        </authorList>
    </citation>
    <scope>NUCLEOTIDE SEQUENCE [LARGE SCALE GENOMIC DNA]</scope>
    <source>
        <strain evidence="3">FD-172 SS1</strain>
    </source>
</reference>
<dbReference type="AlphaFoldDB" id="A0A067MSB9"/>
<keyword evidence="3" id="KW-1185">Reference proteome</keyword>
<feature type="compositionally biased region" description="Basic residues" evidence="1">
    <location>
        <begin position="1"/>
        <end position="23"/>
    </location>
</feature>
<proteinExistence type="predicted"/>
<organism evidence="2 3">
    <name type="scientific">Botryobasidium botryosum (strain FD-172 SS1)</name>
    <dbReference type="NCBI Taxonomy" id="930990"/>
    <lineage>
        <taxon>Eukaryota</taxon>
        <taxon>Fungi</taxon>
        <taxon>Dikarya</taxon>
        <taxon>Basidiomycota</taxon>
        <taxon>Agaricomycotina</taxon>
        <taxon>Agaricomycetes</taxon>
        <taxon>Cantharellales</taxon>
        <taxon>Botryobasidiaceae</taxon>
        <taxon>Botryobasidium</taxon>
    </lineage>
</organism>